<name>A0A285VTH0_9MICO</name>
<dbReference type="GO" id="GO:0070403">
    <property type="term" value="F:NAD+ binding"/>
    <property type="evidence" value="ECO:0007669"/>
    <property type="project" value="InterPro"/>
</dbReference>
<sequence length="434" mass="45742">MTQPQDDTSADANRPATTQTGTTHAGTTLLGDPGGVTVAVIGAGAMGRGIAQVAAQAGHPVVLVDSQAGAADRARDDIAATLATLTAKGRVTADEAEATVSRLSTLTTADMRTVPPAGLVIEAVVEHIDVKRVIFRQLEETQPPTTVLATNTSSLSIDAITGEATTGHDAALHGGVSPAMARPGQVLGLHFFNPPPRMRLVEVVTGRATDPAVLDDACALMRRWGKTPVRCTSTPGFIVNRVARPYYGEAQRMAAEGIADPATLDLALRSAGFRMGPFELTDLIGQDVNLAVGESVWHQTGEDPRYAPTAYQRDLVRAGRLGRKTGHGVFRYDESGTAVDATPDHDLAGRLVGGPLVTDPVARTLVMLVNEGVDLVHRGEASAEDVDTAMRLGTNYPRGPFEWLEEIGAAAVRAQLLELDEIYPGGRYRPSEAL</sequence>
<protein>
    <submittedName>
        <fullName evidence="7">3-hydroxybutyryl-CoA dehydrogenase</fullName>
    </submittedName>
</protein>
<dbReference type="PROSITE" id="PS00067">
    <property type="entry name" value="3HCDH"/>
    <property type="match status" value="1"/>
</dbReference>
<dbReference type="InterPro" id="IPR036291">
    <property type="entry name" value="NAD(P)-bd_dom_sf"/>
</dbReference>
<dbReference type="Proteomes" id="UP000219688">
    <property type="component" value="Unassembled WGS sequence"/>
</dbReference>
<dbReference type="Pfam" id="PF02737">
    <property type="entry name" value="3HCDH_N"/>
    <property type="match status" value="1"/>
</dbReference>
<dbReference type="PANTHER" id="PTHR48075:SF5">
    <property type="entry name" value="3-HYDROXYBUTYRYL-COA DEHYDROGENASE"/>
    <property type="match status" value="1"/>
</dbReference>
<feature type="domain" description="3-hydroxyacyl-CoA dehydrogenase C-terminal" evidence="5">
    <location>
        <begin position="236"/>
        <end position="332"/>
    </location>
</feature>
<comment type="pathway">
    <text evidence="1">Lipid metabolism; butanoate metabolism.</text>
</comment>
<evidence type="ECO:0000256" key="3">
    <source>
        <dbReference type="ARBA" id="ARBA00023002"/>
    </source>
</evidence>
<dbReference type="GO" id="GO:0006635">
    <property type="term" value="P:fatty acid beta-oxidation"/>
    <property type="evidence" value="ECO:0007669"/>
    <property type="project" value="TreeGrafter"/>
</dbReference>
<dbReference type="InterPro" id="IPR006176">
    <property type="entry name" value="3-OHacyl-CoA_DH_NAD-bd"/>
</dbReference>
<dbReference type="Gene3D" id="3.40.50.720">
    <property type="entry name" value="NAD(P)-binding Rossmann-like Domain"/>
    <property type="match status" value="1"/>
</dbReference>
<evidence type="ECO:0000313" key="8">
    <source>
        <dbReference type="Proteomes" id="UP000219688"/>
    </source>
</evidence>
<feature type="region of interest" description="Disordered" evidence="4">
    <location>
        <begin position="1"/>
        <end position="29"/>
    </location>
</feature>
<dbReference type="STRING" id="1122622.GCA_000421185_01332"/>
<evidence type="ECO:0000259" key="6">
    <source>
        <dbReference type="Pfam" id="PF02737"/>
    </source>
</evidence>
<dbReference type="SUPFAM" id="SSF51735">
    <property type="entry name" value="NAD(P)-binding Rossmann-fold domains"/>
    <property type="match status" value="1"/>
</dbReference>
<feature type="compositionally biased region" description="Polar residues" evidence="4">
    <location>
        <begin position="1"/>
        <end position="11"/>
    </location>
</feature>
<keyword evidence="3" id="KW-0560">Oxidoreductase</keyword>
<dbReference type="AlphaFoldDB" id="A0A285VTH0"/>
<feature type="compositionally biased region" description="Low complexity" evidence="4">
    <location>
        <begin position="16"/>
        <end position="28"/>
    </location>
</feature>
<reference evidence="8" key="1">
    <citation type="submission" date="2017-08" db="EMBL/GenBank/DDBJ databases">
        <authorList>
            <person name="Varghese N."/>
            <person name="Submissions S."/>
        </authorList>
    </citation>
    <scope>NUCLEOTIDE SEQUENCE [LARGE SCALE GENOMIC DNA]</scope>
    <source>
        <strain evidence="8">USBA17B2</strain>
    </source>
</reference>
<dbReference type="EMBL" id="OBQK01000012">
    <property type="protein sequence ID" value="SOC57370.1"/>
    <property type="molecule type" value="Genomic_DNA"/>
</dbReference>
<evidence type="ECO:0000256" key="4">
    <source>
        <dbReference type="SAM" id="MobiDB-lite"/>
    </source>
</evidence>
<proteinExistence type="inferred from homology"/>
<gene>
    <name evidence="7" type="ORF">SAMN05421879_11247</name>
</gene>
<dbReference type="Gene3D" id="1.10.1040.10">
    <property type="entry name" value="N-(1-d-carboxylethyl)-l-norvaline Dehydrogenase, domain 2"/>
    <property type="match status" value="2"/>
</dbReference>
<organism evidence="7 8">
    <name type="scientific">Ornithinimicrobium cerasi</name>
    <dbReference type="NCBI Taxonomy" id="2248773"/>
    <lineage>
        <taxon>Bacteria</taxon>
        <taxon>Bacillati</taxon>
        <taxon>Actinomycetota</taxon>
        <taxon>Actinomycetes</taxon>
        <taxon>Micrococcales</taxon>
        <taxon>Ornithinimicrobiaceae</taxon>
        <taxon>Ornithinimicrobium</taxon>
    </lineage>
</organism>
<dbReference type="FunFam" id="3.40.50.720:FF:000009">
    <property type="entry name" value="Fatty oxidation complex, alpha subunit"/>
    <property type="match status" value="1"/>
</dbReference>
<accession>A0A285VTH0</accession>
<dbReference type="Pfam" id="PF00725">
    <property type="entry name" value="3HCDH"/>
    <property type="match status" value="2"/>
</dbReference>
<dbReference type="GO" id="GO:0008691">
    <property type="term" value="F:3-hydroxybutyryl-CoA dehydrogenase activity"/>
    <property type="evidence" value="ECO:0007669"/>
    <property type="project" value="TreeGrafter"/>
</dbReference>
<keyword evidence="8" id="KW-1185">Reference proteome</keyword>
<comment type="similarity">
    <text evidence="2">Belongs to the 3-hydroxyacyl-CoA dehydrogenase family.</text>
</comment>
<dbReference type="InterPro" id="IPR006180">
    <property type="entry name" value="3-OHacyl-CoA_DH_CS"/>
</dbReference>
<evidence type="ECO:0000259" key="5">
    <source>
        <dbReference type="Pfam" id="PF00725"/>
    </source>
</evidence>
<feature type="domain" description="3-hydroxyacyl-CoA dehydrogenase NAD binding" evidence="6">
    <location>
        <begin position="37"/>
        <end position="232"/>
    </location>
</feature>
<dbReference type="InterPro" id="IPR008927">
    <property type="entry name" value="6-PGluconate_DH-like_C_sf"/>
</dbReference>
<dbReference type="InterPro" id="IPR013328">
    <property type="entry name" value="6PGD_dom2"/>
</dbReference>
<dbReference type="InterPro" id="IPR006108">
    <property type="entry name" value="3HC_DH_C"/>
</dbReference>
<dbReference type="PANTHER" id="PTHR48075">
    <property type="entry name" value="3-HYDROXYACYL-COA DEHYDROGENASE FAMILY PROTEIN"/>
    <property type="match status" value="1"/>
</dbReference>
<evidence type="ECO:0000313" key="7">
    <source>
        <dbReference type="EMBL" id="SOC57370.1"/>
    </source>
</evidence>
<dbReference type="SUPFAM" id="SSF48179">
    <property type="entry name" value="6-phosphogluconate dehydrogenase C-terminal domain-like"/>
    <property type="match status" value="2"/>
</dbReference>
<dbReference type="RefSeq" id="WP_097189008.1">
    <property type="nucleotide sequence ID" value="NZ_OBQK01000012.1"/>
</dbReference>
<evidence type="ECO:0000256" key="2">
    <source>
        <dbReference type="ARBA" id="ARBA00009463"/>
    </source>
</evidence>
<evidence type="ECO:0000256" key="1">
    <source>
        <dbReference type="ARBA" id="ARBA00005086"/>
    </source>
</evidence>
<feature type="domain" description="3-hydroxyacyl-CoA dehydrogenase C-terminal" evidence="5">
    <location>
        <begin position="361"/>
        <end position="432"/>
    </location>
</feature>